<feature type="transmembrane region" description="Helical" evidence="1">
    <location>
        <begin position="102"/>
        <end position="123"/>
    </location>
</feature>
<organism evidence="2">
    <name type="scientific">Salmonella enterica subsp. enterica serovar Karamoja</name>
    <dbReference type="NCBI Taxonomy" id="2500153"/>
    <lineage>
        <taxon>Bacteria</taxon>
        <taxon>Pseudomonadati</taxon>
        <taxon>Pseudomonadota</taxon>
        <taxon>Gammaproteobacteria</taxon>
        <taxon>Enterobacterales</taxon>
        <taxon>Enterobacteriaceae</taxon>
        <taxon>Salmonella</taxon>
    </lineage>
</organism>
<reference evidence="2" key="1">
    <citation type="submission" date="2018-12" db="EMBL/GenBank/DDBJ databases">
        <title>Complete genome sequences of twenty non-typhoidal Salmonella isolates from Rwanda.</title>
        <authorList>
            <person name="Byukusenge M."/>
            <person name="Li L."/>
            <person name="Subhashinie K."/>
            <person name="Nzayirambaho M."/>
            <person name="Kuchipudi S.V."/>
            <person name="Jayarao B.M."/>
        </authorList>
    </citation>
    <scope>NUCLEOTIDE SEQUENCE</scope>
    <source>
        <strain evidence="2">RSE21</strain>
    </source>
</reference>
<dbReference type="GO" id="GO:0005886">
    <property type="term" value="C:plasma membrane"/>
    <property type="evidence" value="ECO:0007669"/>
    <property type="project" value="TreeGrafter"/>
</dbReference>
<keyword evidence="1" id="KW-1133">Transmembrane helix</keyword>
<keyword evidence="1" id="KW-0812">Transmembrane</keyword>
<feature type="transmembrane region" description="Helical" evidence="1">
    <location>
        <begin position="7"/>
        <end position="24"/>
    </location>
</feature>
<dbReference type="InterPro" id="IPR038770">
    <property type="entry name" value="Na+/solute_symporter_sf"/>
</dbReference>
<dbReference type="PANTHER" id="PTHR18640">
    <property type="entry name" value="SOLUTE CARRIER FAMILY 10 MEMBER 7"/>
    <property type="match status" value="1"/>
</dbReference>
<feature type="transmembrane region" description="Helical" evidence="1">
    <location>
        <begin position="167"/>
        <end position="190"/>
    </location>
</feature>
<feature type="transmembrane region" description="Helical" evidence="1">
    <location>
        <begin position="69"/>
        <end position="90"/>
    </location>
</feature>
<accession>A0A3T0BWB2</accession>
<feature type="transmembrane region" description="Helical" evidence="1">
    <location>
        <begin position="202"/>
        <end position="221"/>
    </location>
</feature>
<name>A0A3T0BWB2_SALET</name>
<gene>
    <name evidence="2" type="ORF">ELZ88_07040</name>
</gene>
<keyword evidence="1" id="KW-0472">Membrane</keyword>
<evidence type="ECO:0000313" key="2">
    <source>
        <dbReference type="EMBL" id="AZT36594.1"/>
    </source>
</evidence>
<feature type="transmembrane region" description="Helical" evidence="1">
    <location>
        <begin position="135"/>
        <end position="155"/>
    </location>
</feature>
<proteinExistence type="predicted"/>
<feature type="transmembrane region" description="Helical" evidence="1">
    <location>
        <begin position="279"/>
        <end position="299"/>
    </location>
</feature>
<dbReference type="FunFam" id="1.20.1530.20:FF:000005">
    <property type="entry name" value="Transporter, bile acid/Na+ symporter family"/>
    <property type="match status" value="1"/>
</dbReference>
<protein>
    <submittedName>
        <fullName evidence="2">Bile acid:sodium symporter</fullName>
    </submittedName>
</protein>
<dbReference type="PIRSF" id="PIRSF026166">
    <property type="entry name" value="UCP026166"/>
    <property type="match status" value="1"/>
</dbReference>
<sequence length="348" mass="37590">MKLFRILDPFTLTLITVVLLASFFPAEGGFVPVVEGITTAAIALLFFMHGAKLSREAIIAGGSHWRLHLWVMCSTFVLFPVLGVLFAWWAPVNVDPMLYSGFLYLCILPATVQSAIAFTSLAGGNVAAAVCSASASSLLGIFLSPLLVGLVMNIHGAQGSLEEVGKIMLQLLLPFVLGHLSRPWIGNWVARNKKWIAKTDQTSILLVVYSAFSEAVVNGIWHKVGWGSLLFIVVVSLILLAIVIAINVFVARKCGFNKADEITIVFCGSKKSLANGIPMANILFPTSVLGMMVLPLMIFHQIQLMVCAVWRGATNARPRSYRRSRKAAPRKLKAGVSGAAPVASAPRF</sequence>
<feature type="transmembrane region" description="Helical" evidence="1">
    <location>
        <begin position="227"/>
        <end position="250"/>
    </location>
</feature>
<dbReference type="AlphaFoldDB" id="A0A3T0BWB2"/>
<dbReference type="PANTHER" id="PTHR18640:SF5">
    <property type="entry name" value="SODIUM_BILE ACID COTRANSPORTER 7"/>
    <property type="match status" value="1"/>
</dbReference>
<dbReference type="Gene3D" id="1.20.1530.20">
    <property type="match status" value="1"/>
</dbReference>
<evidence type="ECO:0000256" key="1">
    <source>
        <dbReference type="SAM" id="Phobius"/>
    </source>
</evidence>
<feature type="transmembrane region" description="Helical" evidence="1">
    <location>
        <begin position="30"/>
        <end position="48"/>
    </location>
</feature>
<dbReference type="Pfam" id="PF13593">
    <property type="entry name" value="SBF_like"/>
    <property type="match status" value="1"/>
</dbReference>
<dbReference type="EMBL" id="CP034709">
    <property type="protein sequence ID" value="AZT36594.1"/>
    <property type="molecule type" value="Genomic_DNA"/>
</dbReference>
<dbReference type="InterPro" id="IPR016833">
    <property type="entry name" value="Put_Na-Bile_cotransptr"/>
</dbReference>